<accession>A0A226WMI7</accession>
<proteinExistence type="predicted"/>
<dbReference type="Proteomes" id="UP000214720">
    <property type="component" value="Unassembled WGS sequence"/>
</dbReference>
<reference evidence="2" key="1">
    <citation type="submission" date="2017-01" db="EMBL/GenBank/DDBJ databases">
        <title>Genome Analysis of Deinococcus marmoris KOPRI26562.</title>
        <authorList>
            <person name="Kim J.H."/>
            <person name="Oh H.-M."/>
        </authorList>
    </citation>
    <scope>NUCLEOTIDE SEQUENCE [LARGE SCALE GENOMIC DNA]</scope>
    <source>
        <strain evidence="2">PAMC 26633</strain>
    </source>
</reference>
<organism evidence="1 2">
    <name type="scientific">Caballeronia sordidicola</name>
    <name type="common">Burkholderia sordidicola</name>
    <dbReference type="NCBI Taxonomy" id="196367"/>
    <lineage>
        <taxon>Bacteria</taxon>
        <taxon>Pseudomonadati</taxon>
        <taxon>Pseudomonadota</taxon>
        <taxon>Betaproteobacteria</taxon>
        <taxon>Burkholderiales</taxon>
        <taxon>Burkholderiaceae</taxon>
        <taxon>Caballeronia</taxon>
    </lineage>
</organism>
<dbReference type="AlphaFoldDB" id="A0A226WMI7"/>
<evidence type="ECO:0000313" key="2">
    <source>
        <dbReference type="Proteomes" id="UP000214720"/>
    </source>
</evidence>
<gene>
    <name evidence="1" type="ORF">BSU04_42970</name>
</gene>
<evidence type="ECO:0000313" key="1">
    <source>
        <dbReference type="EMBL" id="OXC72392.1"/>
    </source>
</evidence>
<protein>
    <submittedName>
        <fullName evidence="1">Uncharacterized protein</fullName>
    </submittedName>
</protein>
<name>A0A226WMI7_CABSO</name>
<comment type="caution">
    <text evidence="1">The sequence shown here is derived from an EMBL/GenBank/DDBJ whole genome shotgun (WGS) entry which is preliminary data.</text>
</comment>
<sequence>MKTLRFLTHQEIFVRAARHLFGQGHAGLRSRGGWAYRGYCGGCPVGDFIAPRDYIAAMEGVPVHFIGASALAAPSYMDVGIKALKRALLRSQINVYDPATIELLSCLQHVHDAFDKREWRDGLALVARQFGLCADLLEHAA</sequence>
<dbReference type="EMBL" id="MTHB01000278">
    <property type="protein sequence ID" value="OXC72392.1"/>
    <property type="molecule type" value="Genomic_DNA"/>
</dbReference>
<dbReference type="RefSeq" id="WP_089165903.1">
    <property type="nucleotide sequence ID" value="NZ_MTHB01000278.1"/>
</dbReference>
<dbReference type="OrthoDB" id="8926035at2"/>